<dbReference type="Proteomes" id="UP000187209">
    <property type="component" value="Unassembled WGS sequence"/>
</dbReference>
<dbReference type="InterPro" id="IPR007023">
    <property type="entry name" value="Ribosom_reg"/>
</dbReference>
<keyword evidence="8" id="KW-1185">Reference proteome</keyword>
<evidence type="ECO:0000313" key="7">
    <source>
        <dbReference type="EMBL" id="OMJ91956.1"/>
    </source>
</evidence>
<dbReference type="EMBL" id="MPUH01000071">
    <property type="protein sequence ID" value="OMJ91956.1"/>
    <property type="molecule type" value="Genomic_DNA"/>
</dbReference>
<evidence type="ECO:0000256" key="2">
    <source>
        <dbReference type="ARBA" id="ARBA00010077"/>
    </source>
</evidence>
<protein>
    <recommendedName>
        <fullName evidence="5">Ribosome biogenesis regulatory protein</fullName>
    </recommendedName>
</protein>
<sequence>MAVHYEGNLSFDLGNLSAYDISSIEPSDILKVTMENCQKLLSKIQTLQKEENEEGDFYLLPNPELKVPRAKRPPSPKPMTKWEKFRVSKGLGRRKKRSRLVYEESTDGYVPRYGAYSLKKLKAKQNAIVEEKNGENPLERQAETKTLQKFEQKKREMQNKFVSEGKKTKKDIDRKLEIAKSSTAKLDVLPKKRNLPRAHTSVQDEKKHNLALLDEVSKKRKTKE</sequence>
<keyword evidence="4 5" id="KW-0539">Nucleus</keyword>
<evidence type="ECO:0000256" key="6">
    <source>
        <dbReference type="SAM" id="MobiDB-lite"/>
    </source>
</evidence>
<dbReference type="AlphaFoldDB" id="A0A1R2CSG4"/>
<dbReference type="GO" id="GO:0042254">
    <property type="term" value="P:ribosome biogenesis"/>
    <property type="evidence" value="ECO:0007669"/>
    <property type="project" value="UniProtKB-KW"/>
</dbReference>
<evidence type="ECO:0000256" key="1">
    <source>
        <dbReference type="ARBA" id="ARBA00004123"/>
    </source>
</evidence>
<evidence type="ECO:0000256" key="4">
    <source>
        <dbReference type="ARBA" id="ARBA00023242"/>
    </source>
</evidence>
<dbReference type="OrthoDB" id="28455at2759"/>
<comment type="similarity">
    <text evidence="2 5">Belongs to the RRS1 family.</text>
</comment>
<evidence type="ECO:0000313" key="8">
    <source>
        <dbReference type="Proteomes" id="UP000187209"/>
    </source>
</evidence>
<dbReference type="Pfam" id="PF04939">
    <property type="entry name" value="RRS1"/>
    <property type="match status" value="1"/>
</dbReference>
<feature type="region of interest" description="Disordered" evidence="6">
    <location>
        <begin position="58"/>
        <end position="90"/>
    </location>
</feature>
<proteinExistence type="inferred from homology"/>
<evidence type="ECO:0000256" key="5">
    <source>
        <dbReference type="RuleBase" id="RU364132"/>
    </source>
</evidence>
<comment type="function">
    <text evidence="5">Involved in ribosomal large subunit assembly.</text>
</comment>
<comment type="caution">
    <text evidence="7">The sequence shown here is derived from an EMBL/GenBank/DDBJ whole genome shotgun (WGS) entry which is preliminary data.</text>
</comment>
<keyword evidence="3 5" id="KW-0690">Ribosome biogenesis</keyword>
<comment type="subcellular location">
    <subcellularLocation>
        <location evidence="1 5">Nucleus</location>
    </subcellularLocation>
</comment>
<name>A0A1R2CSG4_9CILI</name>
<organism evidence="7 8">
    <name type="scientific">Stentor coeruleus</name>
    <dbReference type="NCBI Taxonomy" id="5963"/>
    <lineage>
        <taxon>Eukaryota</taxon>
        <taxon>Sar</taxon>
        <taxon>Alveolata</taxon>
        <taxon>Ciliophora</taxon>
        <taxon>Postciliodesmatophora</taxon>
        <taxon>Heterotrichea</taxon>
        <taxon>Heterotrichida</taxon>
        <taxon>Stentoridae</taxon>
        <taxon>Stentor</taxon>
    </lineage>
</organism>
<feature type="region of interest" description="Disordered" evidence="6">
    <location>
        <begin position="189"/>
        <end position="224"/>
    </location>
</feature>
<dbReference type="GO" id="GO:0005634">
    <property type="term" value="C:nucleus"/>
    <property type="evidence" value="ECO:0007669"/>
    <property type="project" value="UniProtKB-SubCell"/>
</dbReference>
<gene>
    <name evidence="7" type="ORF">SteCoe_5390</name>
</gene>
<accession>A0A1R2CSG4</accession>
<evidence type="ECO:0000256" key="3">
    <source>
        <dbReference type="ARBA" id="ARBA00022517"/>
    </source>
</evidence>
<reference evidence="7 8" key="1">
    <citation type="submission" date="2016-11" db="EMBL/GenBank/DDBJ databases">
        <title>The macronuclear genome of Stentor coeruleus: a giant cell with tiny introns.</title>
        <authorList>
            <person name="Slabodnick M."/>
            <person name="Ruby J.G."/>
            <person name="Reiff S.B."/>
            <person name="Swart E.C."/>
            <person name="Gosai S."/>
            <person name="Prabakaran S."/>
            <person name="Witkowska E."/>
            <person name="Larue G.E."/>
            <person name="Fisher S."/>
            <person name="Freeman R.M."/>
            <person name="Gunawardena J."/>
            <person name="Chu W."/>
            <person name="Stover N.A."/>
            <person name="Gregory B.D."/>
            <person name="Nowacki M."/>
            <person name="Derisi J."/>
            <person name="Roy S.W."/>
            <person name="Marshall W.F."/>
            <person name="Sood P."/>
        </authorList>
    </citation>
    <scope>NUCLEOTIDE SEQUENCE [LARGE SCALE GENOMIC DNA]</scope>
    <source>
        <strain evidence="7">WM001</strain>
    </source>
</reference>